<evidence type="ECO:0000313" key="1">
    <source>
        <dbReference type="EMBL" id="MDT0688748.1"/>
    </source>
</evidence>
<keyword evidence="2" id="KW-1185">Reference proteome</keyword>
<proteinExistence type="predicted"/>
<reference evidence="1 2" key="1">
    <citation type="submission" date="2023-09" db="EMBL/GenBank/DDBJ databases">
        <authorList>
            <person name="Rey-Velasco X."/>
        </authorList>
    </citation>
    <scope>NUCLEOTIDE SEQUENCE [LARGE SCALE GENOMIC DNA]</scope>
    <source>
        <strain evidence="1 2">F188</strain>
    </source>
</reference>
<organism evidence="1 2">
    <name type="scientific">Autumnicola patrickiae</name>
    <dbReference type="NCBI Taxonomy" id="3075591"/>
    <lineage>
        <taxon>Bacteria</taxon>
        <taxon>Pseudomonadati</taxon>
        <taxon>Bacteroidota</taxon>
        <taxon>Flavobacteriia</taxon>
        <taxon>Flavobacteriales</taxon>
        <taxon>Flavobacteriaceae</taxon>
        <taxon>Autumnicola</taxon>
    </lineage>
</organism>
<dbReference type="EMBL" id="JAVRHM010000002">
    <property type="protein sequence ID" value="MDT0688748.1"/>
    <property type="molecule type" value="Genomic_DNA"/>
</dbReference>
<evidence type="ECO:0000313" key="2">
    <source>
        <dbReference type="Proteomes" id="UP001261624"/>
    </source>
</evidence>
<protein>
    <submittedName>
        <fullName evidence="1">Uncharacterized protein</fullName>
    </submittedName>
</protein>
<dbReference type="Proteomes" id="UP001261624">
    <property type="component" value="Unassembled WGS sequence"/>
</dbReference>
<gene>
    <name evidence="1" type="ORF">RM549_03075</name>
</gene>
<dbReference type="RefSeq" id="WP_311680896.1">
    <property type="nucleotide sequence ID" value="NZ_JAVRHM010000002.1"/>
</dbReference>
<comment type="caution">
    <text evidence="1">The sequence shown here is derived from an EMBL/GenBank/DDBJ whole genome shotgun (WGS) entry which is preliminary data.</text>
</comment>
<accession>A0ABU3DYE3</accession>
<sequence length="72" mass="8373">MSKKQMGAFEFFDHALAHDFGVPVEVYIETIENAPEFRAETILSGIINDDPKKREQARRCFHMLKPPIHKMN</sequence>
<name>A0ABU3DYE3_9FLAO</name>